<keyword evidence="6" id="KW-0067">ATP-binding</keyword>
<gene>
    <name evidence="10" type="ORF">SE17_22565</name>
</gene>
<keyword evidence="7" id="KW-0464">Manganese</keyword>
<keyword evidence="5" id="KW-0658">Purine biosynthesis</keyword>
<dbReference type="GO" id="GO:0046872">
    <property type="term" value="F:metal ion binding"/>
    <property type="evidence" value="ECO:0007669"/>
    <property type="project" value="UniProtKB-KW"/>
</dbReference>
<dbReference type="InterPro" id="IPR020562">
    <property type="entry name" value="PRibGlycinamide_synth_N"/>
</dbReference>
<dbReference type="Gene3D" id="3.30.1490.20">
    <property type="entry name" value="ATP-grasp fold, A domain"/>
    <property type="match status" value="1"/>
</dbReference>
<evidence type="ECO:0000313" key="10">
    <source>
        <dbReference type="EMBL" id="KPV51199.1"/>
    </source>
</evidence>
<dbReference type="Pfam" id="PF02844">
    <property type="entry name" value="GARS_N"/>
    <property type="match status" value="1"/>
</dbReference>
<name>A0A0P9FE52_9CHLR</name>
<dbReference type="GO" id="GO:0006164">
    <property type="term" value="P:purine nucleotide biosynthetic process"/>
    <property type="evidence" value="ECO:0007669"/>
    <property type="project" value="UniProtKB-KW"/>
</dbReference>
<dbReference type="Gene3D" id="3.40.50.20">
    <property type="match status" value="1"/>
</dbReference>
<dbReference type="PANTHER" id="PTHR43472">
    <property type="entry name" value="PHOSPHORIBOSYLAMINE--GLYCINE LIGASE"/>
    <property type="match status" value="1"/>
</dbReference>
<feature type="domain" description="Phosphoribosylglycinamide synthetase ATP-grasp (A)" evidence="8">
    <location>
        <begin position="101"/>
        <end position="150"/>
    </location>
</feature>
<keyword evidence="4" id="KW-0547">Nucleotide-binding</keyword>
<evidence type="ECO:0000259" key="9">
    <source>
        <dbReference type="Pfam" id="PF02844"/>
    </source>
</evidence>
<organism evidence="10 11">
    <name type="scientific">Kouleothrix aurantiaca</name>
    <dbReference type="NCBI Taxonomy" id="186479"/>
    <lineage>
        <taxon>Bacteria</taxon>
        <taxon>Bacillati</taxon>
        <taxon>Chloroflexota</taxon>
        <taxon>Chloroflexia</taxon>
        <taxon>Chloroflexales</taxon>
        <taxon>Roseiflexineae</taxon>
        <taxon>Roseiflexaceae</taxon>
        <taxon>Kouleothrix</taxon>
    </lineage>
</organism>
<dbReference type="InterPro" id="IPR020561">
    <property type="entry name" value="PRibGlycinamid_synth_ATP-grasp"/>
</dbReference>
<dbReference type="InterPro" id="IPR000115">
    <property type="entry name" value="PRibGlycinamide_synth"/>
</dbReference>
<dbReference type="GO" id="GO:0005524">
    <property type="term" value="F:ATP binding"/>
    <property type="evidence" value="ECO:0007669"/>
    <property type="project" value="UniProtKB-KW"/>
</dbReference>
<dbReference type="FunFam" id="3.40.50.20:FF:000006">
    <property type="entry name" value="Phosphoribosylamine--glycine ligase, chloroplastic"/>
    <property type="match status" value="1"/>
</dbReference>
<comment type="caution">
    <text evidence="10">The sequence shown here is derived from an EMBL/GenBank/DDBJ whole genome shotgun (WGS) entry which is preliminary data.</text>
</comment>
<evidence type="ECO:0000313" key="11">
    <source>
        <dbReference type="Proteomes" id="UP000050509"/>
    </source>
</evidence>
<dbReference type="PANTHER" id="PTHR43472:SF1">
    <property type="entry name" value="PHOSPHORIBOSYLAMINE--GLYCINE LIGASE, CHLOROPLASTIC"/>
    <property type="match status" value="1"/>
</dbReference>
<proteinExistence type="predicted"/>
<feature type="domain" description="Phosphoribosylglycinamide synthetase N-terminal" evidence="9">
    <location>
        <begin position="1"/>
        <end position="100"/>
    </location>
</feature>
<dbReference type="GO" id="GO:0009113">
    <property type="term" value="P:purine nucleobase biosynthetic process"/>
    <property type="evidence" value="ECO:0007669"/>
    <property type="project" value="InterPro"/>
</dbReference>
<protein>
    <submittedName>
        <fullName evidence="10">Phosphoribosylamine--glycine ligase</fullName>
    </submittedName>
</protein>
<reference evidence="10 11" key="1">
    <citation type="submission" date="2015-09" db="EMBL/GenBank/DDBJ databases">
        <title>Draft genome sequence of Kouleothrix aurantiaca JCM 19913.</title>
        <authorList>
            <person name="Hemp J."/>
        </authorList>
    </citation>
    <scope>NUCLEOTIDE SEQUENCE [LARGE SCALE GENOMIC DNA]</scope>
    <source>
        <strain evidence="10 11">COM-B</strain>
    </source>
</reference>
<dbReference type="InterPro" id="IPR016185">
    <property type="entry name" value="PreATP-grasp_dom_sf"/>
</dbReference>
<evidence type="ECO:0000259" key="8">
    <source>
        <dbReference type="Pfam" id="PF01071"/>
    </source>
</evidence>
<sequence length="156" mass="16228">MNVLIIGSGGREHALAWKLAQSPDIQDLLIAPGNAGTSRHGRNVPVNADQPDLLLEIARHANVDLVVIGPEAPLVAGLADRFAAVGIAVFGPSAAAAQIEGSKIFAKELMQEAGVPTAAAHSFENAADAIEFARRSGRRWVVKADGLAAGMDDYLS</sequence>
<evidence type="ECO:0000256" key="1">
    <source>
        <dbReference type="ARBA" id="ARBA00001936"/>
    </source>
</evidence>
<keyword evidence="2 10" id="KW-0436">Ligase</keyword>
<dbReference type="GO" id="GO:0004637">
    <property type="term" value="F:phosphoribosylamine-glycine ligase activity"/>
    <property type="evidence" value="ECO:0007669"/>
    <property type="project" value="InterPro"/>
</dbReference>
<evidence type="ECO:0000256" key="7">
    <source>
        <dbReference type="ARBA" id="ARBA00023211"/>
    </source>
</evidence>
<dbReference type="SUPFAM" id="SSF56059">
    <property type="entry name" value="Glutathione synthetase ATP-binding domain-like"/>
    <property type="match status" value="1"/>
</dbReference>
<dbReference type="AlphaFoldDB" id="A0A0P9FE52"/>
<dbReference type="SUPFAM" id="SSF52440">
    <property type="entry name" value="PreATP-grasp domain"/>
    <property type="match status" value="1"/>
</dbReference>
<evidence type="ECO:0000256" key="2">
    <source>
        <dbReference type="ARBA" id="ARBA00022598"/>
    </source>
</evidence>
<comment type="cofactor">
    <cofactor evidence="1">
        <name>Mn(2+)</name>
        <dbReference type="ChEBI" id="CHEBI:29035"/>
    </cofactor>
</comment>
<dbReference type="InterPro" id="IPR013815">
    <property type="entry name" value="ATP_grasp_subdomain_1"/>
</dbReference>
<evidence type="ECO:0000256" key="4">
    <source>
        <dbReference type="ARBA" id="ARBA00022741"/>
    </source>
</evidence>
<keyword evidence="11" id="KW-1185">Reference proteome</keyword>
<evidence type="ECO:0000256" key="3">
    <source>
        <dbReference type="ARBA" id="ARBA00022723"/>
    </source>
</evidence>
<feature type="non-terminal residue" evidence="10">
    <location>
        <position position="156"/>
    </location>
</feature>
<accession>A0A0P9FE52</accession>
<dbReference type="Proteomes" id="UP000050509">
    <property type="component" value="Unassembled WGS sequence"/>
</dbReference>
<dbReference type="Pfam" id="PF01071">
    <property type="entry name" value="GARS_A"/>
    <property type="match status" value="1"/>
</dbReference>
<keyword evidence="3" id="KW-0479">Metal-binding</keyword>
<evidence type="ECO:0000256" key="5">
    <source>
        <dbReference type="ARBA" id="ARBA00022755"/>
    </source>
</evidence>
<dbReference type="EMBL" id="LJCR01001022">
    <property type="protein sequence ID" value="KPV51199.1"/>
    <property type="molecule type" value="Genomic_DNA"/>
</dbReference>
<evidence type="ECO:0000256" key="6">
    <source>
        <dbReference type="ARBA" id="ARBA00022840"/>
    </source>
</evidence>